<dbReference type="Proteomes" id="UP001302072">
    <property type="component" value="Chromosome"/>
</dbReference>
<protein>
    <recommendedName>
        <fullName evidence="3">RNA polymerase sigma factor 70 region 4 type 2 domain-containing protein</fullName>
    </recommendedName>
</protein>
<evidence type="ECO:0008006" key="3">
    <source>
        <dbReference type="Google" id="ProtNLM"/>
    </source>
</evidence>
<organism evidence="1 2">
    <name type="scientific">Stenotrophomonas oahuensis</name>
    <dbReference type="NCBI Taxonomy" id="3003271"/>
    <lineage>
        <taxon>Bacteria</taxon>
        <taxon>Pseudomonadati</taxon>
        <taxon>Pseudomonadota</taxon>
        <taxon>Gammaproteobacteria</taxon>
        <taxon>Lysobacterales</taxon>
        <taxon>Lysobacteraceae</taxon>
        <taxon>Stenotrophomonas</taxon>
    </lineage>
</organism>
<dbReference type="InterPro" id="IPR036388">
    <property type="entry name" value="WH-like_DNA-bd_sf"/>
</dbReference>
<gene>
    <name evidence="1" type="ORF">PDM29_04890</name>
</gene>
<dbReference type="InterPro" id="IPR013324">
    <property type="entry name" value="RNA_pol_sigma_r3/r4-like"/>
</dbReference>
<evidence type="ECO:0000313" key="1">
    <source>
        <dbReference type="EMBL" id="WNH53621.1"/>
    </source>
</evidence>
<name>A0ABY9YRS1_9GAMM</name>
<dbReference type="RefSeq" id="WP_311192762.1">
    <property type="nucleotide sequence ID" value="NZ_CP115541.1"/>
</dbReference>
<sequence length="67" mass="7271">MTFLQALDSLPADVRLTLLLHDIAGIPIESLISLLGLPAERCRQHLEVAHACLQDHARHLGATPPCP</sequence>
<reference evidence="1 2" key="1">
    <citation type="submission" date="2022-12" db="EMBL/GenBank/DDBJ databases">
        <title>Two new species, Stenotrophomonas aracearum and Stenotrophomonas oahuensis, isolated from Anthurium (Araceae family) in Hawaii.</title>
        <authorList>
            <person name="Chunag S.C."/>
            <person name="Dobhal S."/>
            <person name="Alvarez A."/>
            <person name="Arif M."/>
        </authorList>
    </citation>
    <scope>NUCLEOTIDE SEQUENCE [LARGE SCALE GENOMIC DNA]</scope>
    <source>
        <strain evidence="1 2">A5586</strain>
    </source>
</reference>
<dbReference type="Gene3D" id="1.10.10.10">
    <property type="entry name" value="Winged helix-like DNA-binding domain superfamily/Winged helix DNA-binding domain"/>
    <property type="match status" value="1"/>
</dbReference>
<keyword evidence="2" id="KW-1185">Reference proteome</keyword>
<accession>A0ABY9YRS1</accession>
<dbReference type="SUPFAM" id="SSF88659">
    <property type="entry name" value="Sigma3 and sigma4 domains of RNA polymerase sigma factors"/>
    <property type="match status" value="1"/>
</dbReference>
<dbReference type="EMBL" id="CP115541">
    <property type="protein sequence ID" value="WNH53621.1"/>
    <property type="molecule type" value="Genomic_DNA"/>
</dbReference>
<evidence type="ECO:0000313" key="2">
    <source>
        <dbReference type="Proteomes" id="UP001302072"/>
    </source>
</evidence>
<proteinExistence type="predicted"/>